<gene>
    <name evidence="1" type="ORF">B0H15DRAFT_829917</name>
</gene>
<dbReference type="EMBL" id="JARJCN010000014">
    <property type="protein sequence ID" value="KAJ7094528.1"/>
    <property type="molecule type" value="Genomic_DNA"/>
</dbReference>
<sequence>MSTPSRPPASAALWGQLLRKNTLATPSMVPVPPTAPLDKTGTSMRILLHDTQANFEKFSAKVDTLTSGITEAKREIVIVRDLFQREHEAHTMDVVDLGK</sequence>
<reference evidence="1" key="1">
    <citation type="submission" date="2023-03" db="EMBL/GenBank/DDBJ databases">
        <title>Massive genome expansion in bonnet fungi (Mycena s.s.) driven by repeated elements and novel gene families across ecological guilds.</title>
        <authorList>
            <consortium name="Lawrence Berkeley National Laboratory"/>
            <person name="Harder C.B."/>
            <person name="Miyauchi S."/>
            <person name="Viragh M."/>
            <person name="Kuo A."/>
            <person name="Thoen E."/>
            <person name="Andreopoulos B."/>
            <person name="Lu D."/>
            <person name="Skrede I."/>
            <person name="Drula E."/>
            <person name="Henrissat B."/>
            <person name="Morin E."/>
            <person name="Kohler A."/>
            <person name="Barry K."/>
            <person name="LaButti K."/>
            <person name="Morin E."/>
            <person name="Salamov A."/>
            <person name="Lipzen A."/>
            <person name="Mereny Z."/>
            <person name="Hegedus B."/>
            <person name="Baldrian P."/>
            <person name="Stursova M."/>
            <person name="Weitz H."/>
            <person name="Taylor A."/>
            <person name="Grigoriev I.V."/>
            <person name="Nagy L.G."/>
            <person name="Martin F."/>
            <person name="Kauserud H."/>
        </authorList>
    </citation>
    <scope>NUCLEOTIDE SEQUENCE</scope>
    <source>
        <strain evidence="1">CBHHK173m</strain>
    </source>
</reference>
<evidence type="ECO:0000313" key="1">
    <source>
        <dbReference type="EMBL" id="KAJ7094528.1"/>
    </source>
</evidence>
<evidence type="ECO:0000313" key="2">
    <source>
        <dbReference type="Proteomes" id="UP001222325"/>
    </source>
</evidence>
<proteinExistence type="predicted"/>
<organism evidence="1 2">
    <name type="scientific">Mycena belliarum</name>
    <dbReference type="NCBI Taxonomy" id="1033014"/>
    <lineage>
        <taxon>Eukaryota</taxon>
        <taxon>Fungi</taxon>
        <taxon>Dikarya</taxon>
        <taxon>Basidiomycota</taxon>
        <taxon>Agaricomycotina</taxon>
        <taxon>Agaricomycetes</taxon>
        <taxon>Agaricomycetidae</taxon>
        <taxon>Agaricales</taxon>
        <taxon>Marasmiineae</taxon>
        <taxon>Mycenaceae</taxon>
        <taxon>Mycena</taxon>
    </lineage>
</organism>
<dbReference type="AlphaFoldDB" id="A0AAD6UDE2"/>
<keyword evidence="2" id="KW-1185">Reference proteome</keyword>
<protein>
    <submittedName>
        <fullName evidence="1">Uncharacterized protein</fullName>
    </submittedName>
</protein>
<dbReference type="Proteomes" id="UP001222325">
    <property type="component" value="Unassembled WGS sequence"/>
</dbReference>
<accession>A0AAD6UDE2</accession>
<comment type="caution">
    <text evidence="1">The sequence shown here is derived from an EMBL/GenBank/DDBJ whole genome shotgun (WGS) entry which is preliminary data.</text>
</comment>
<name>A0AAD6UDE2_9AGAR</name>